<protein>
    <recommendedName>
        <fullName evidence="3">DUF922 domain-containing protein</fullName>
    </recommendedName>
</protein>
<evidence type="ECO:0008006" key="3">
    <source>
        <dbReference type="Google" id="ProtNLM"/>
    </source>
</evidence>
<accession>A0A3D6BML4</accession>
<comment type="caution">
    <text evidence="1">The sequence shown here is derived from an EMBL/GenBank/DDBJ whole genome shotgun (WGS) entry which is preliminary data.</text>
</comment>
<evidence type="ECO:0000313" key="1">
    <source>
        <dbReference type="EMBL" id="HCY80208.1"/>
    </source>
</evidence>
<proteinExistence type="predicted"/>
<dbReference type="EMBL" id="DPRK01000015">
    <property type="protein sequence ID" value="HCY80208.1"/>
    <property type="molecule type" value="Genomic_DNA"/>
</dbReference>
<sequence>MWHKGGFLVVFVLVNCLVFSQNVPGITWSETFKLSWNDFKDQPDPDTDVVAITASGLTFHYAIQKENDEIIGFSTEVKTSFYPEKSWVKSERANAHILSHEQLHFDITELHARKFRQQLLKLKVSKNLVETLDSIHYQIQTDLKLMQNVYDMETDFSRDIKAQAHWEQLVQEELLKLSGFKS</sequence>
<name>A0A3D6BML4_9FLAO</name>
<dbReference type="InterPro" id="IPR010321">
    <property type="entry name" value="DUF922"/>
</dbReference>
<dbReference type="Proteomes" id="UP000263268">
    <property type="component" value="Unassembled WGS sequence"/>
</dbReference>
<evidence type="ECO:0000313" key="2">
    <source>
        <dbReference type="Proteomes" id="UP000263268"/>
    </source>
</evidence>
<organism evidence="1 2">
    <name type="scientific">Xanthomarina gelatinilytica</name>
    <dbReference type="NCBI Taxonomy" id="1137281"/>
    <lineage>
        <taxon>Bacteria</taxon>
        <taxon>Pseudomonadati</taxon>
        <taxon>Bacteroidota</taxon>
        <taxon>Flavobacteriia</taxon>
        <taxon>Flavobacteriales</taxon>
        <taxon>Flavobacteriaceae</taxon>
        <taxon>Xanthomarina</taxon>
    </lineage>
</organism>
<gene>
    <name evidence="1" type="ORF">DHV22_00630</name>
</gene>
<reference evidence="1 2" key="1">
    <citation type="journal article" date="2018" name="Nat. Biotechnol.">
        <title>A standardized bacterial taxonomy based on genome phylogeny substantially revises the tree of life.</title>
        <authorList>
            <person name="Parks D.H."/>
            <person name="Chuvochina M."/>
            <person name="Waite D.W."/>
            <person name="Rinke C."/>
            <person name="Skarshewski A."/>
            <person name="Chaumeil P.A."/>
            <person name="Hugenholtz P."/>
        </authorList>
    </citation>
    <scope>NUCLEOTIDE SEQUENCE [LARGE SCALE GENOMIC DNA]</scope>
    <source>
        <strain evidence="1">UBA10227</strain>
    </source>
</reference>
<dbReference type="AlphaFoldDB" id="A0A3D6BML4"/>
<dbReference type="Pfam" id="PF06037">
    <property type="entry name" value="DUF922"/>
    <property type="match status" value="1"/>
</dbReference>